<dbReference type="Proteomes" id="UP000001554">
    <property type="component" value="Chromosome 17"/>
</dbReference>
<reference evidence="6" key="1">
    <citation type="journal article" date="2020" name="Nat. Ecol. Evol.">
        <title>Deeply conserved synteny resolves early events in vertebrate evolution.</title>
        <authorList>
            <person name="Simakov O."/>
            <person name="Marletaz F."/>
            <person name="Yue J.X."/>
            <person name="O'Connell B."/>
            <person name="Jenkins J."/>
            <person name="Brandt A."/>
            <person name="Calef R."/>
            <person name="Tung C.H."/>
            <person name="Huang T.K."/>
            <person name="Schmutz J."/>
            <person name="Satoh N."/>
            <person name="Yu J.K."/>
            <person name="Putnam N.H."/>
            <person name="Green R.E."/>
            <person name="Rokhsar D.S."/>
        </authorList>
    </citation>
    <scope>NUCLEOTIDE SEQUENCE [LARGE SCALE GENOMIC DNA]</scope>
    <source>
        <strain evidence="6">S238N-H82</strain>
    </source>
</reference>
<feature type="active site" description="Proton donor" evidence="2">
    <location>
        <position position="74"/>
    </location>
</feature>
<evidence type="ECO:0000313" key="6">
    <source>
        <dbReference type="Proteomes" id="UP000001554"/>
    </source>
</evidence>
<accession>A0A9J7HJG9</accession>
<evidence type="ECO:0000256" key="3">
    <source>
        <dbReference type="PIRSR" id="PIRSR000097-2"/>
    </source>
</evidence>
<keyword evidence="6" id="KW-1185">Reference proteome</keyword>
<evidence type="ECO:0000256" key="1">
    <source>
        <dbReference type="ARBA" id="ARBA00007905"/>
    </source>
</evidence>
<organism evidence="6 7">
    <name type="scientific">Branchiostoma floridae</name>
    <name type="common">Florida lancelet</name>
    <name type="synonym">Amphioxus</name>
    <dbReference type="NCBI Taxonomy" id="7739"/>
    <lineage>
        <taxon>Eukaryota</taxon>
        <taxon>Metazoa</taxon>
        <taxon>Chordata</taxon>
        <taxon>Cephalochordata</taxon>
        <taxon>Leptocardii</taxon>
        <taxon>Amphioxiformes</taxon>
        <taxon>Branchiostomatidae</taxon>
        <taxon>Branchiostoma</taxon>
    </lineage>
</organism>
<dbReference type="InterPro" id="IPR036812">
    <property type="entry name" value="NAD(P)_OxRdtase_dom_sf"/>
</dbReference>
<dbReference type="InterPro" id="IPR023210">
    <property type="entry name" value="NADP_OxRdtase_dom"/>
</dbReference>
<dbReference type="PIRSF" id="PIRSF000097">
    <property type="entry name" value="AKR"/>
    <property type="match status" value="1"/>
</dbReference>
<dbReference type="Pfam" id="PF00248">
    <property type="entry name" value="Aldo_ket_red"/>
    <property type="match status" value="1"/>
</dbReference>
<dbReference type="Gene3D" id="3.20.20.100">
    <property type="entry name" value="NADP-dependent oxidoreductase domain"/>
    <property type="match status" value="1"/>
</dbReference>
<dbReference type="OMA" id="MHSPMGI"/>
<dbReference type="PROSITE" id="PS00062">
    <property type="entry name" value="ALDOKETO_REDUCTASE_2"/>
    <property type="match status" value="1"/>
</dbReference>
<dbReference type="PANTHER" id="PTHR11732">
    <property type="entry name" value="ALDO/KETO REDUCTASE"/>
    <property type="match status" value="1"/>
</dbReference>
<evidence type="ECO:0000256" key="2">
    <source>
        <dbReference type="PIRSR" id="PIRSR000097-1"/>
    </source>
</evidence>
<gene>
    <name evidence="7" type="primary">LOC118404184</name>
</gene>
<feature type="binding site" evidence="3">
    <location>
        <position position="135"/>
    </location>
    <ligand>
        <name>substrate</name>
    </ligand>
</feature>
<dbReference type="InterPro" id="IPR020471">
    <property type="entry name" value="AKR"/>
</dbReference>
<name>A0A9J7HJG9_BRAFL</name>
<comment type="similarity">
    <text evidence="1">Belongs to the aldo/keto reductase family.</text>
</comment>
<dbReference type="GO" id="GO:0004032">
    <property type="term" value="F:aldose reductase (NADPH) activity"/>
    <property type="evidence" value="ECO:0000318"/>
    <property type="project" value="GO_Central"/>
</dbReference>
<dbReference type="SUPFAM" id="SSF51430">
    <property type="entry name" value="NAD(P)-linked oxidoreductase"/>
    <property type="match status" value="1"/>
</dbReference>
<sequence length="338" mass="37545">MTRLTNLFRYISRHAPNMALPAATLRTGAQMPLLGLGTGPGSVGTWQTSTEPIYEAVKVAIDTGYRHIDNAESYAEEQAVGRALREKVGSVVERKDIFITSKLWNTRHHPDDVLPACQRSLTDLGLDYLDLYLMHFPVAWTRGDVYYPKDENGRAVLATPDVPFMDTWKAMEKLVDAGLVKAIGVSNFNISQMEEVLSNGRIKPAVNQVESHPYLVCSKLLKCAADNNVVITAFSPLGRPGEESLHGVSPLKDPKVISIAEKHKKTPAQVCLRWQVQRGVVVVPKSATPARILENSQIFDFELSTEDMETISGLNKDARIVKFGMCDDHPQWPFNGEF</sequence>
<dbReference type="KEGG" id="bfo:118404184"/>
<dbReference type="RefSeq" id="XP_035659099.1">
    <property type="nucleotide sequence ID" value="XM_035803206.1"/>
</dbReference>
<feature type="site" description="Lowers pKa of active site Tyr" evidence="4">
    <location>
        <position position="102"/>
    </location>
</feature>
<dbReference type="PRINTS" id="PR00069">
    <property type="entry name" value="ALDKETRDTASE"/>
</dbReference>
<evidence type="ECO:0000259" key="5">
    <source>
        <dbReference type="Pfam" id="PF00248"/>
    </source>
</evidence>
<dbReference type="InterPro" id="IPR018170">
    <property type="entry name" value="Aldo/ket_reductase_CS"/>
</dbReference>
<evidence type="ECO:0000256" key="4">
    <source>
        <dbReference type="PIRSR" id="PIRSR000097-3"/>
    </source>
</evidence>
<dbReference type="GO" id="GO:0005829">
    <property type="term" value="C:cytosol"/>
    <property type="evidence" value="ECO:0000318"/>
    <property type="project" value="GO_Central"/>
</dbReference>
<dbReference type="AlphaFoldDB" id="A0A9J7HJG9"/>
<protein>
    <submittedName>
        <fullName evidence="7">Aldo-keto reductase family 1 member B1-like isoform X1</fullName>
    </submittedName>
</protein>
<feature type="domain" description="NADP-dependent oxidoreductase" evidence="5">
    <location>
        <begin position="34"/>
        <end position="315"/>
    </location>
</feature>
<dbReference type="OrthoDB" id="416253at2759"/>
<dbReference type="GeneID" id="118404184"/>
<reference evidence="7" key="2">
    <citation type="submission" date="2025-08" db="UniProtKB">
        <authorList>
            <consortium name="RefSeq"/>
        </authorList>
    </citation>
    <scope>IDENTIFICATION</scope>
    <source>
        <strain evidence="7">S238N-H82</strain>
        <tissue evidence="7">Testes</tissue>
    </source>
</reference>
<evidence type="ECO:0000313" key="7">
    <source>
        <dbReference type="RefSeq" id="XP_035659099.1"/>
    </source>
</evidence>
<proteinExistence type="inferred from homology"/>
<dbReference type="PROSITE" id="PS00063">
    <property type="entry name" value="ALDOKETO_REDUCTASE_3"/>
    <property type="match status" value="1"/>
</dbReference>
<dbReference type="FunFam" id="3.20.20.100:FF:000057">
    <property type="entry name" value="Uncharacterized protein"/>
    <property type="match status" value="1"/>
</dbReference>